<comment type="caution">
    <text evidence="2">The sequence shown here is derived from an EMBL/GenBank/DDBJ whole genome shotgun (WGS) entry which is preliminary data.</text>
</comment>
<name>A0A392S691_9FABA</name>
<dbReference type="AlphaFoldDB" id="A0A392S691"/>
<dbReference type="PROSITE" id="PS51144">
    <property type="entry name" value="ALPHA_CA_2"/>
    <property type="match status" value="1"/>
</dbReference>
<reference evidence="2 3" key="1">
    <citation type="journal article" date="2018" name="Front. Plant Sci.">
        <title>Red Clover (Trifolium pratense) and Zigzag Clover (T. medium) - A Picture of Genomic Similarities and Differences.</title>
        <authorList>
            <person name="Dluhosova J."/>
            <person name="Istvanek J."/>
            <person name="Nedelnik J."/>
            <person name="Repkova J."/>
        </authorList>
    </citation>
    <scope>NUCLEOTIDE SEQUENCE [LARGE SCALE GENOMIC DNA]</scope>
    <source>
        <strain evidence="3">cv. 10/8</strain>
        <tissue evidence="2">Leaf</tissue>
    </source>
</reference>
<feature type="domain" description="Alpha-carbonic anhydrase" evidence="1">
    <location>
        <begin position="1"/>
        <end position="38"/>
    </location>
</feature>
<organism evidence="2 3">
    <name type="scientific">Trifolium medium</name>
    <dbReference type="NCBI Taxonomy" id="97028"/>
    <lineage>
        <taxon>Eukaryota</taxon>
        <taxon>Viridiplantae</taxon>
        <taxon>Streptophyta</taxon>
        <taxon>Embryophyta</taxon>
        <taxon>Tracheophyta</taxon>
        <taxon>Spermatophyta</taxon>
        <taxon>Magnoliopsida</taxon>
        <taxon>eudicotyledons</taxon>
        <taxon>Gunneridae</taxon>
        <taxon>Pentapetalae</taxon>
        <taxon>rosids</taxon>
        <taxon>fabids</taxon>
        <taxon>Fabales</taxon>
        <taxon>Fabaceae</taxon>
        <taxon>Papilionoideae</taxon>
        <taxon>50 kb inversion clade</taxon>
        <taxon>NPAAA clade</taxon>
        <taxon>Hologalegina</taxon>
        <taxon>IRL clade</taxon>
        <taxon>Trifolieae</taxon>
        <taxon>Trifolium</taxon>
    </lineage>
</organism>
<evidence type="ECO:0000259" key="1">
    <source>
        <dbReference type="PROSITE" id="PS51144"/>
    </source>
</evidence>
<sequence>TTPPSGGLIAAQRWFAAHSPLLIIRYDQVTMIHEVTNN</sequence>
<evidence type="ECO:0000313" key="2">
    <source>
        <dbReference type="EMBL" id="MCI43917.1"/>
    </source>
</evidence>
<feature type="non-terminal residue" evidence="2">
    <location>
        <position position="1"/>
    </location>
</feature>
<dbReference type="EMBL" id="LXQA010323622">
    <property type="protein sequence ID" value="MCI43917.1"/>
    <property type="molecule type" value="Genomic_DNA"/>
</dbReference>
<evidence type="ECO:0000313" key="3">
    <source>
        <dbReference type="Proteomes" id="UP000265520"/>
    </source>
</evidence>
<keyword evidence="3" id="KW-1185">Reference proteome</keyword>
<proteinExistence type="predicted"/>
<dbReference type="InterPro" id="IPR001148">
    <property type="entry name" value="CA_dom"/>
</dbReference>
<accession>A0A392S691</accession>
<dbReference type="Proteomes" id="UP000265520">
    <property type="component" value="Unassembled WGS sequence"/>
</dbReference>
<protein>
    <recommendedName>
        <fullName evidence="1">Alpha-carbonic anhydrase domain-containing protein</fullName>
    </recommendedName>
</protein>